<dbReference type="InterPro" id="IPR034660">
    <property type="entry name" value="DinB/YfiT-like"/>
</dbReference>
<evidence type="ECO:0000313" key="1">
    <source>
        <dbReference type="EMBL" id="GIJ63816.1"/>
    </source>
</evidence>
<sequence>MSYRGIGAIADGSVLPMKVEVRHRATLYGDIMASPEINRVVPPRYGDERTQLDAWLNFHRNTLLIKCAGLSAQQLKMRAAAPSSLSLLGLVRHMADSERYWFRRQFRAASVSALYWDDDGDFLAVDDADVDADFAAYLGEVEVANTATVDRSLDETFTSTRGVTMGLRWVYLHMIEEYARHNGHADILRERIDGETGV</sequence>
<gene>
    <name evidence="1" type="ORF">Vau01_113320</name>
</gene>
<dbReference type="InterPro" id="IPR007061">
    <property type="entry name" value="MST-like"/>
</dbReference>
<name>A0A8J3ZLQ5_9ACTN</name>
<dbReference type="Gene3D" id="1.20.120.450">
    <property type="entry name" value="dinb family like domain"/>
    <property type="match status" value="1"/>
</dbReference>
<organism evidence="1 2">
    <name type="scientific">Virgisporangium aurantiacum</name>
    <dbReference type="NCBI Taxonomy" id="175570"/>
    <lineage>
        <taxon>Bacteria</taxon>
        <taxon>Bacillati</taxon>
        <taxon>Actinomycetota</taxon>
        <taxon>Actinomycetes</taxon>
        <taxon>Micromonosporales</taxon>
        <taxon>Micromonosporaceae</taxon>
        <taxon>Virgisporangium</taxon>
    </lineage>
</organism>
<accession>A0A8J3ZLQ5</accession>
<protein>
    <submittedName>
        <fullName evidence="1">Mini-circle uncharacterized 19.1 kDa protein</fullName>
    </submittedName>
</protein>
<dbReference type="Pfam" id="PF04978">
    <property type="entry name" value="MST"/>
    <property type="match status" value="1"/>
</dbReference>
<reference evidence="1" key="1">
    <citation type="submission" date="2021-01" db="EMBL/GenBank/DDBJ databases">
        <title>Whole genome shotgun sequence of Virgisporangium aurantiacum NBRC 16421.</title>
        <authorList>
            <person name="Komaki H."/>
            <person name="Tamura T."/>
        </authorList>
    </citation>
    <scope>NUCLEOTIDE SEQUENCE</scope>
    <source>
        <strain evidence="1">NBRC 16421</strain>
    </source>
</reference>
<dbReference type="Proteomes" id="UP000612585">
    <property type="component" value="Unassembled WGS sequence"/>
</dbReference>
<comment type="caution">
    <text evidence="1">The sequence shown here is derived from an EMBL/GenBank/DDBJ whole genome shotgun (WGS) entry which is preliminary data.</text>
</comment>
<evidence type="ECO:0000313" key="2">
    <source>
        <dbReference type="Proteomes" id="UP000612585"/>
    </source>
</evidence>
<keyword evidence="2" id="KW-1185">Reference proteome</keyword>
<dbReference type="AlphaFoldDB" id="A0A8J3ZLQ5"/>
<dbReference type="SUPFAM" id="SSF109854">
    <property type="entry name" value="DinB/YfiT-like putative metalloenzymes"/>
    <property type="match status" value="1"/>
</dbReference>
<proteinExistence type="predicted"/>
<dbReference type="EMBL" id="BOPG01000103">
    <property type="protein sequence ID" value="GIJ63816.1"/>
    <property type="molecule type" value="Genomic_DNA"/>
</dbReference>